<dbReference type="RefSeq" id="WP_018301075.1">
    <property type="nucleotide sequence ID" value="NZ_KB902276.1"/>
</dbReference>
<dbReference type="EMBL" id="AONG01000008">
    <property type="protein sequence ID" value="KIQ69992.1"/>
    <property type="molecule type" value="Genomic_DNA"/>
</dbReference>
<gene>
    <name evidence="1" type="ORF">Wenmar_01562</name>
</gene>
<proteinExistence type="predicted"/>
<dbReference type="STRING" id="1123501.Wenmar_01562"/>
<dbReference type="AlphaFoldDB" id="A0A0D0QCE0"/>
<dbReference type="PANTHER" id="PTHR37816:SF2">
    <property type="entry name" value="DNA TOPOLOGY MODULATION PROTEIN FLAR-RELATED PROTEIN"/>
    <property type="match status" value="1"/>
</dbReference>
<dbReference type="InterPro" id="IPR052922">
    <property type="entry name" value="Cytidylate_Kinase-2"/>
</dbReference>
<dbReference type="PANTHER" id="PTHR37816">
    <property type="entry name" value="YALI0E33011P"/>
    <property type="match status" value="1"/>
</dbReference>
<name>A0A0D0QCE0_9RHOB</name>
<keyword evidence="1" id="KW-0418">Kinase</keyword>
<dbReference type="Proteomes" id="UP000035100">
    <property type="component" value="Unassembled WGS sequence"/>
</dbReference>
<protein>
    <submittedName>
        <fullName evidence="1">Adenylate kinase</fullName>
    </submittedName>
</protein>
<dbReference type="GO" id="GO:0016301">
    <property type="term" value="F:kinase activity"/>
    <property type="evidence" value="ECO:0007669"/>
    <property type="project" value="UniProtKB-KW"/>
</dbReference>
<organism evidence="1 2">
    <name type="scientific">Wenxinia marina DSM 24838</name>
    <dbReference type="NCBI Taxonomy" id="1123501"/>
    <lineage>
        <taxon>Bacteria</taxon>
        <taxon>Pseudomonadati</taxon>
        <taxon>Pseudomonadota</taxon>
        <taxon>Alphaproteobacteria</taxon>
        <taxon>Rhodobacterales</taxon>
        <taxon>Roseobacteraceae</taxon>
        <taxon>Wenxinia</taxon>
    </lineage>
</organism>
<dbReference type="NCBIfam" id="NF004861">
    <property type="entry name" value="PRK06217.1"/>
    <property type="match status" value="1"/>
</dbReference>
<dbReference type="Gene3D" id="3.40.50.300">
    <property type="entry name" value="P-loop containing nucleotide triphosphate hydrolases"/>
    <property type="match status" value="1"/>
</dbReference>
<keyword evidence="2" id="KW-1185">Reference proteome</keyword>
<sequence length="181" mass="19277">MPDAAAPRIYVTGASGTGTSTLGAALAEALAVPHVDTDAHYWAPSEVPFTVKAAIPDQLETIAAALGQGGWVWSGSADGWGDPLIGDATLIVFLTLPGAQRLARLKARERRLYGDRIAPGGDMERVHREFMTWAAGYDDPYFGGRSLHRHRTWLARQAAPVMELSGADPVTALVARVCADL</sequence>
<comment type="caution">
    <text evidence="1">The sequence shown here is derived from an EMBL/GenBank/DDBJ whole genome shotgun (WGS) entry which is preliminary data.</text>
</comment>
<dbReference type="InterPro" id="IPR027417">
    <property type="entry name" value="P-loop_NTPase"/>
</dbReference>
<dbReference type="eggNOG" id="COG0563">
    <property type="taxonomic scope" value="Bacteria"/>
</dbReference>
<reference evidence="1 2" key="1">
    <citation type="submission" date="2013-01" db="EMBL/GenBank/DDBJ databases">
        <authorList>
            <person name="Fiebig A."/>
            <person name="Goeker M."/>
            <person name="Klenk H.-P.P."/>
        </authorList>
    </citation>
    <scope>NUCLEOTIDE SEQUENCE [LARGE SCALE GENOMIC DNA]</scope>
    <source>
        <strain evidence="1 2">DSM 24838</strain>
    </source>
</reference>
<dbReference type="SUPFAM" id="SSF52540">
    <property type="entry name" value="P-loop containing nucleoside triphosphate hydrolases"/>
    <property type="match status" value="1"/>
</dbReference>
<dbReference type="OrthoDB" id="5508973at2"/>
<evidence type="ECO:0000313" key="1">
    <source>
        <dbReference type="EMBL" id="KIQ69992.1"/>
    </source>
</evidence>
<keyword evidence="1" id="KW-0808">Transferase</keyword>
<accession>A0A0D0QCE0</accession>
<evidence type="ECO:0000313" key="2">
    <source>
        <dbReference type="Proteomes" id="UP000035100"/>
    </source>
</evidence>